<dbReference type="InterPro" id="IPR029052">
    <property type="entry name" value="Metallo-depent_PP-like"/>
</dbReference>
<reference evidence="2 3" key="1">
    <citation type="submission" date="2015-03" db="EMBL/GenBank/DDBJ databases">
        <title>Comparative genomics of Pseudomonas insights into diversity of traits involved in vanlence and defense.</title>
        <authorList>
            <person name="Qin Y."/>
        </authorList>
    </citation>
    <scope>NUCLEOTIDE SEQUENCE [LARGE SCALE GENOMIC DNA]</scope>
    <source>
        <strain evidence="2 3">H24</strain>
    </source>
</reference>
<sequence>MKVRIYSDLHLEFASFDPGPADADIVILAGDIHTKARGVDWANDAFDCPVLYVCGNHEFYRGHLELTLIKMKGSARSHVHVLNNEAFVFNQTRFLCATAWTDFSLMGDVFAAKKAALECMNDYAVIRTANNFRRLRPDDLVSESTTTYAWLSAELEKPFDGKTVVITHHAPTPSGLSEKLGMHLEAAYANDWPELVSQADVWVYGHTHASADFIENGCRLISNPRGYPGEQTGFRADLVIEI</sequence>
<dbReference type="AlphaFoldDB" id="A0A0F4V6F6"/>
<comment type="caution">
    <text evidence="2">The sequence shown here is derived from an EMBL/GenBank/DDBJ whole genome shotgun (WGS) entry which is preliminary data.</text>
</comment>
<dbReference type="RefSeq" id="WP_046054973.1">
    <property type="nucleotide sequence ID" value="NZ_LACH01000039.1"/>
</dbReference>
<dbReference type="InterPro" id="IPR004843">
    <property type="entry name" value="Calcineurin-like_PHP"/>
</dbReference>
<evidence type="ECO:0000313" key="3">
    <source>
        <dbReference type="Proteomes" id="UP000033400"/>
    </source>
</evidence>
<dbReference type="PANTHER" id="PTHR37844">
    <property type="entry name" value="SER/THR PROTEIN PHOSPHATASE SUPERFAMILY (AFU_ORTHOLOGUE AFUA_1G14840)"/>
    <property type="match status" value="1"/>
</dbReference>
<evidence type="ECO:0000259" key="1">
    <source>
        <dbReference type="Pfam" id="PF00149"/>
    </source>
</evidence>
<dbReference type="OrthoDB" id="356681at2"/>
<evidence type="ECO:0000313" key="2">
    <source>
        <dbReference type="EMBL" id="KJZ64391.1"/>
    </source>
</evidence>
<dbReference type="Proteomes" id="UP000033400">
    <property type="component" value="Unassembled WGS sequence"/>
</dbReference>
<protein>
    <submittedName>
        <fullName evidence="2">Serine/threonine protein phosphatase</fullName>
    </submittedName>
</protein>
<feature type="domain" description="Calcineurin-like phosphoesterase" evidence="1">
    <location>
        <begin position="20"/>
        <end position="209"/>
    </location>
</feature>
<dbReference type="SUPFAM" id="SSF56300">
    <property type="entry name" value="Metallo-dependent phosphatases"/>
    <property type="match status" value="1"/>
</dbReference>
<dbReference type="EMBL" id="LACH01000039">
    <property type="protein sequence ID" value="KJZ64391.1"/>
    <property type="molecule type" value="Genomic_DNA"/>
</dbReference>
<dbReference type="Gene3D" id="3.60.21.10">
    <property type="match status" value="1"/>
</dbReference>
<dbReference type="GO" id="GO:0016787">
    <property type="term" value="F:hydrolase activity"/>
    <property type="evidence" value="ECO:0007669"/>
    <property type="project" value="InterPro"/>
</dbReference>
<dbReference type="PANTHER" id="PTHR37844:SF2">
    <property type="entry name" value="SER_THR PROTEIN PHOSPHATASE SUPERFAMILY (AFU_ORTHOLOGUE AFUA_1G14840)"/>
    <property type="match status" value="1"/>
</dbReference>
<accession>A0A0F4V6F6</accession>
<gene>
    <name evidence="2" type="ORF">VD17_18155</name>
</gene>
<organism evidence="2 3">
    <name type="scientific">Pseudomonas fluorescens</name>
    <dbReference type="NCBI Taxonomy" id="294"/>
    <lineage>
        <taxon>Bacteria</taxon>
        <taxon>Pseudomonadati</taxon>
        <taxon>Pseudomonadota</taxon>
        <taxon>Gammaproteobacteria</taxon>
        <taxon>Pseudomonadales</taxon>
        <taxon>Pseudomonadaceae</taxon>
        <taxon>Pseudomonas</taxon>
    </lineage>
</organism>
<dbReference type="Pfam" id="PF00149">
    <property type="entry name" value="Metallophos"/>
    <property type="match status" value="1"/>
</dbReference>
<dbReference type="PATRIC" id="fig|294.133.peg.3256"/>
<name>A0A0F4V6F6_PSEFL</name>
<proteinExistence type="predicted"/>